<accession>A0A543I7A4</accession>
<sequence>MPLDVTLDPAEVGLLVIDLQNGFCHPEGSRARAFGADAVAKPRAMVPHALGLVERCRALGIPVWFTRQVHFPGDRGRARRRIPSHLDRRGVKLDLCHQGTWDAELLDEVKEHVRSDDEIIVKHRASGFYNTRLESVLRMSGVQVLVVAGTTTSFCVDSTIRDAYARDFDVIVPAECVADTDDAAHEAVLASTERFHGVVTTADELMAALRPETVRPGTG</sequence>
<evidence type="ECO:0000256" key="1">
    <source>
        <dbReference type="ARBA" id="ARBA00022801"/>
    </source>
</evidence>
<feature type="domain" description="Isochorismatase-like" evidence="2">
    <location>
        <begin position="14"/>
        <end position="203"/>
    </location>
</feature>
<gene>
    <name evidence="3" type="ORF">FHX41_0030</name>
</gene>
<dbReference type="OrthoDB" id="9814140at2"/>
<dbReference type="InterPro" id="IPR036380">
    <property type="entry name" value="Isochorismatase-like_sf"/>
</dbReference>
<dbReference type="AlphaFoldDB" id="A0A543I7A4"/>
<dbReference type="RefSeq" id="WP_141965531.1">
    <property type="nucleotide sequence ID" value="NZ_VFPO01000001.1"/>
</dbReference>
<dbReference type="Gene3D" id="3.40.50.850">
    <property type="entry name" value="Isochorismatase-like"/>
    <property type="match status" value="1"/>
</dbReference>
<dbReference type="Pfam" id="PF00857">
    <property type="entry name" value="Isochorismatase"/>
    <property type="match status" value="1"/>
</dbReference>
<proteinExistence type="predicted"/>
<organism evidence="3 4">
    <name type="scientific">Actinomadura hallensis</name>
    <dbReference type="NCBI Taxonomy" id="337895"/>
    <lineage>
        <taxon>Bacteria</taxon>
        <taxon>Bacillati</taxon>
        <taxon>Actinomycetota</taxon>
        <taxon>Actinomycetes</taxon>
        <taxon>Streptosporangiales</taxon>
        <taxon>Thermomonosporaceae</taxon>
        <taxon>Actinomadura</taxon>
    </lineage>
</organism>
<comment type="caution">
    <text evidence="3">The sequence shown here is derived from an EMBL/GenBank/DDBJ whole genome shotgun (WGS) entry which is preliminary data.</text>
</comment>
<protein>
    <submittedName>
        <fullName evidence="3">Ureidoacrylate peracid hydrolase</fullName>
    </submittedName>
</protein>
<dbReference type="Proteomes" id="UP000316706">
    <property type="component" value="Unassembled WGS sequence"/>
</dbReference>
<evidence type="ECO:0000259" key="2">
    <source>
        <dbReference type="Pfam" id="PF00857"/>
    </source>
</evidence>
<dbReference type="InterPro" id="IPR050272">
    <property type="entry name" value="Isochorismatase-like_hydrls"/>
</dbReference>
<dbReference type="CDD" id="cd00431">
    <property type="entry name" value="cysteine_hydrolases"/>
    <property type="match status" value="1"/>
</dbReference>
<dbReference type="SUPFAM" id="SSF52499">
    <property type="entry name" value="Isochorismatase-like hydrolases"/>
    <property type="match status" value="1"/>
</dbReference>
<dbReference type="EMBL" id="VFPO01000001">
    <property type="protein sequence ID" value="TQM66457.1"/>
    <property type="molecule type" value="Genomic_DNA"/>
</dbReference>
<dbReference type="PANTHER" id="PTHR43540:SF6">
    <property type="entry name" value="ISOCHORISMATASE-LIKE DOMAIN-CONTAINING PROTEIN"/>
    <property type="match status" value="1"/>
</dbReference>
<dbReference type="PANTHER" id="PTHR43540">
    <property type="entry name" value="PEROXYUREIDOACRYLATE/UREIDOACRYLATE AMIDOHYDROLASE-RELATED"/>
    <property type="match status" value="1"/>
</dbReference>
<evidence type="ECO:0000313" key="4">
    <source>
        <dbReference type="Proteomes" id="UP000316706"/>
    </source>
</evidence>
<name>A0A543I7A4_9ACTN</name>
<keyword evidence="1 3" id="KW-0378">Hydrolase</keyword>
<dbReference type="InterPro" id="IPR000868">
    <property type="entry name" value="Isochorismatase-like_dom"/>
</dbReference>
<dbReference type="GO" id="GO:0016787">
    <property type="term" value="F:hydrolase activity"/>
    <property type="evidence" value="ECO:0007669"/>
    <property type="project" value="UniProtKB-KW"/>
</dbReference>
<evidence type="ECO:0000313" key="3">
    <source>
        <dbReference type="EMBL" id="TQM66457.1"/>
    </source>
</evidence>
<keyword evidence="4" id="KW-1185">Reference proteome</keyword>
<reference evidence="3 4" key="1">
    <citation type="submission" date="2019-06" db="EMBL/GenBank/DDBJ databases">
        <title>Sequencing the genomes of 1000 actinobacteria strains.</title>
        <authorList>
            <person name="Klenk H.-P."/>
        </authorList>
    </citation>
    <scope>NUCLEOTIDE SEQUENCE [LARGE SCALE GENOMIC DNA]</scope>
    <source>
        <strain evidence="3 4">DSM 45043</strain>
    </source>
</reference>